<feature type="transmembrane region" description="Helical" evidence="9">
    <location>
        <begin position="164"/>
        <end position="182"/>
    </location>
</feature>
<dbReference type="CDD" id="cd17502">
    <property type="entry name" value="MFS_Azr1_MDR_like"/>
    <property type="match status" value="1"/>
</dbReference>
<dbReference type="STRING" id="1050174.CEPID_04445"/>
<evidence type="ECO:0000256" key="5">
    <source>
        <dbReference type="ARBA" id="ARBA00022692"/>
    </source>
</evidence>
<feature type="transmembrane region" description="Helical" evidence="9">
    <location>
        <begin position="506"/>
        <end position="524"/>
    </location>
</feature>
<keyword evidence="4" id="KW-1003">Cell membrane</keyword>
<dbReference type="PROSITE" id="PS50850">
    <property type="entry name" value="MFS"/>
    <property type="match status" value="1"/>
</dbReference>
<evidence type="ECO:0000259" key="10">
    <source>
        <dbReference type="PROSITE" id="PS50850"/>
    </source>
</evidence>
<keyword evidence="5 9" id="KW-0812">Transmembrane</keyword>
<feature type="compositionally biased region" description="Polar residues" evidence="8">
    <location>
        <begin position="1"/>
        <end position="16"/>
    </location>
</feature>
<dbReference type="AlphaFoldDB" id="A0A0G3GQC5"/>
<organism evidence="11 12">
    <name type="scientific">Corynebacterium epidermidicanis</name>
    <dbReference type="NCBI Taxonomy" id="1050174"/>
    <lineage>
        <taxon>Bacteria</taxon>
        <taxon>Bacillati</taxon>
        <taxon>Actinomycetota</taxon>
        <taxon>Actinomycetes</taxon>
        <taxon>Mycobacteriales</taxon>
        <taxon>Corynebacteriaceae</taxon>
        <taxon>Corynebacterium</taxon>
    </lineage>
</organism>
<dbReference type="Gene3D" id="1.20.1720.10">
    <property type="entry name" value="Multidrug resistance protein D"/>
    <property type="match status" value="1"/>
</dbReference>
<dbReference type="InterPro" id="IPR020846">
    <property type="entry name" value="MFS_dom"/>
</dbReference>
<evidence type="ECO:0000256" key="9">
    <source>
        <dbReference type="SAM" id="Phobius"/>
    </source>
</evidence>
<dbReference type="Pfam" id="PF07690">
    <property type="entry name" value="MFS_1"/>
    <property type="match status" value="1"/>
</dbReference>
<dbReference type="Gene3D" id="1.20.1250.20">
    <property type="entry name" value="MFS general substrate transporter like domains"/>
    <property type="match status" value="1"/>
</dbReference>
<keyword evidence="7 9" id="KW-0472">Membrane</keyword>
<proteinExistence type="inferred from homology"/>
<feature type="transmembrane region" description="Helical" evidence="9">
    <location>
        <begin position="194"/>
        <end position="214"/>
    </location>
</feature>
<dbReference type="SUPFAM" id="SSF103473">
    <property type="entry name" value="MFS general substrate transporter"/>
    <property type="match status" value="1"/>
</dbReference>
<feature type="region of interest" description="Disordered" evidence="8">
    <location>
        <begin position="1"/>
        <end position="31"/>
    </location>
</feature>
<accession>A0A0G3GQC5</accession>
<evidence type="ECO:0000256" key="8">
    <source>
        <dbReference type="SAM" id="MobiDB-lite"/>
    </source>
</evidence>
<feature type="transmembrane region" description="Helical" evidence="9">
    <location>
        <begin position="360"/>
        <end position="378"/>
    </location>
</feature>
<evidence type="ECO:0000256" key="4">
    <source>
        <dbReference type="ARBA" id="ARBA00022475"/>
    </source>
</evidence>
<dbReference type="PATRIC" id="fig|1050174.4.peg.900"/>
<dbReference type="PANTHER" id="PTHR23501:SF197">
    <property type="entry name" value="COMD"/>
    <property type="match status" value="1"/>
</dbReference>
<feature type="transmembrane region" description="Helical" evidence="9">
    <location>
        <begin position="106"/>
        <end position="132"/>
    </location>
</feature>
<dbReference type="PANTHER" id="PTHR23501">
    <property type="entry name" value="MAJOR FACILITATOR SUPERFAMILY"/>
    <property type="match status" value="1"/>
</dbReference>
<feature type="transmembrane region" description="Helical" evidence="9">
    <location>
        <begin position="390"/>
        <end position="410"/>
    </location>
</feature>
<dbReference type="EMBL" id="CP011541">
    <property type="protein sequence ID" value="AKK02760.1"/>
    <property type="molecule type" value="Genomic_DNA"/>
</dbReference>
<evidence type="ECO:0000313" key="12">
    <source>
        <dbReference type="Proteomes" id="UP000035368"/>
    </source>
</evidence>
<gene>
    <name evidence="11" type="ORF">CEPID_04445</name>
</gene>
<evidence type="ECO:0000256" key="2">
    <source>
        <dbReference type="ARBA" id="ARBA00007520"/>
    </source>
</evidence>
<feature type="domain" description="Major facilitator superfamily (MFS) profile" evidence="10">
    <location>
        <begin position="41"/>
        <end position="529"/>
    </location>
</feature>
<feature type="transmembrane region" description="Helical" evidence="9">
    <location>
        <begin position="75"/>
        <end position="94"/>
    </location>
</feature>
<dbReference type="InterPro" id="IPR036259">
    <property type="entry name" value="MFS_trans_sf"/>
</dbReference>
<dbReference type="PRINTS" id="PR01036">
    <property type="entry name" value="TCRTETB"/>
</dbReference>
<feature type="transmembrane region" description="Helical" evidence="9">
    <location>
        <begin position="253"/>
        <end position="274"/>
    </location>
</feature>
<keyword evidence="3" id="KW-0813">Transport</keyword>
<comment type="similarity">
    <text evidence="2">Belongs to the major facilitator superfamily. TCR/Tet family.</text>
</comment>
<dbReference type="FunFam" id="1.20.1720.10:FF:000004">
    <property type="entry name" value="EmrB/QacA family drug resistance transporter"/>
    <property type="match status" value="1"/>
</dbReference>
<evidence type="ECO:0000256" key="6">
    <source>
        <dbReference type="ARBA" id="ARBA00022989"/>
    </source>
</evidence>
<feature type="transmembrane region" description="Helical" evidence="9">
    <location>
        <begin position="226"/>
        <end position="247"/>
    </location>
</feature>
<feature type="transmembrane region" description="Helical" evidence="9">
    <location>
        <begin position="294"/>
        <end position="315"/>
    </location>
</feature>
<dbReference type="InterPro" id="IPR011701">
    <property type="entry name" value="MFS"/>
</dbReference>
<name>A0A0G3GQC5_9CORY</name>
<comment type="subcellular location">
    <subcellularLocation>
        <location evidence="1">Cell membrane</location>
        <topology evidence="1">Multi-pass membrane protein</topology>
    </subcellularLocation>
</comment>
<keyword evidence="6 9" id="KW-1133">Transmembrane helix</keyword>
<dbReference type="KEGG" id="cei:CEPID_04445"/>
<dbReference type="NCBIfam" id="TIGR00711">
    <property type="entry name" value="efflux_EmrB"/>
    <property type="match status" value="1"/>
</dbReference>
<evidence type="ECO:0000256" key="7">
    <source>
        <dbReference type="ARBA" id="ARBA00023136"/>
    </source>
</evidence>
<dbReference type="InterPro" id="IPR004638">
    <property type="entry name" value="EmrB-like"/>
</dbReference>
<evidence type="ECO:0000256" key="1">
    <source>
        <dbReference type="ARBA" id="ARBA00004651"/>
    </source>
</evidence>
<protein>
    <submittedName>
        <fullName evidence="11">Drug resistance transporter, EmrB/QacA subfamily</fullName>
    </submittedName>
</protein>
<reference evidence="11 12" key="1">
    <citation type="submission" date="2015-05" db="EMBL/GenBank/DDBJ databases">
        <title>Complete genome sequence of Corynebacterium epidermidicanis DSM 45586, isolated from the skin of a dog suffering from pruritus.</title>
        <authorList>
            <person name="Ruckert C."/>
            <person name="Albersmeier A."/>
            <person name="Winkler A."/>
            <person name="Tauch A."/>
        </authorList>
    </citation>
    <scope>NUCLEOTIDE SEQUENCE [LARGE SCALE GENOMIC DNA]</scope>
    <source>
        <strain evidence="11 12">DSM 45586</strain>
    </source>
</reference>
<evidence type="ECO:0000313" key="11">
    <source>
        <dbReference type="EMBL" id="AKK02760.1"/>
    </source>
</evidence>
<dbReference type="GO" id="GO:0022857">
    <property type="term" value="F:transmembrane transporter activity"/>
    <property type="evidence" value="ECO:0007669"/>
    <property type="project" value="InterPro"/>
</dbReference>
<sequence>MSHSIETASAADSSPTKAKRKKREKIPSTMTAEERRTAKWVMTALMVSMLLASLDQMIFSTALPTIVGDLGGVNHMMWVITGYLLAETIMLPIYGKMGDLLGRKGLMVGALVIFLIGSVLGGLAHSMALLILGRAVQGIGGGGLMILSQAIIADVIPARERGRYMGVMGGVFGLSAVLGPLLGGWFTEGPGWRWAFWINIPLGLIAIGITLWTLRIPKKKVPFTWDYLGTIFAIVATTALVLFTTWGGSRYEWTSPTILGLIATAVIGGALLVVVELRAKDPLIPMQFFANRNFALTTAVGLVLGITMFGVLGYLPTYLQMVHGINATEAGYMMIPMMVGMMGFSIWSGQRISAVGTYKMYPIVGMVVTLGSLVLFHTLTPEKTMWEIGIYLFILGSGLGLAMQVLVLIVQNTLPLAVVGSATAVNNYFRQIGSSLGAALVGGLFVGNLEDLMAERLPAAMAQMPPEAAGAMQLDSESVTPHLIQQMPAPIKDVFIGAYNDALTPVFLYVMPLVVLAFVMLFFIKHEPLRTTTTDSVPPTLTEVDQSS</sequence>
<dbReference type="GO" id="GO:0005886">
    <property type="term" value="C:plasma membrane"/>
    <property type="evidence" value="ECO:0007669"/>
    <property type="project" value="UniProtKB-SubCell"/>
</dbReference>
<evidence type="ECO:0000256" key="3">
    <source>
        <dbReference type="ARBA" id="ARBA00022448"/>
    </source>
</evidence>
<keyword evidence="12" id="KW-1185">Reference proteome</keyword>
<dbReference type="Proteomes" id="UP000035368">
    <property type="component" value="Chromosome"/>
</dbReference>
<feature type="transmembrane region" description="Helical" evidence="9">
    <location>
        <begin position="431"/>
        <end position="449"/>
    </location>
</feature>
<feature type="transmembrane region" description="Helical" evidence="9">
    <location>
        <begin position="40"/>
        <end position="63"/>
    </location>
</feature>
<feature type="transmembrane region" description="Helical" evidence="9">
    <location>
        <begin position="330"/>
        <end position="348"/>
    </location>
</feature>
<feature type="transmembrane region" description="Helical" evidence="9">
    <location>
        <begin position="138"/>
        <end position="157"/>
    </location>
</feature>